<reference evidence="4 5" key="1">
    <citation type="submission" date="2020-10" db="EMBL/GenBank/DDBJ databases">
        <title>Pygocentrus nattereri (red-bellied piranha) genome, fPygNat1, primary haplotype.</title>
        <authorList>
            <person name="Myers G."/>
            <person name="Meyer A."/>
            <person name="Karagic N."/>
            <person name="Pippel M."/>
            <person name="Winkler S."/>
            <person name="Tracey A."/>
            <person name="Wood J."/>
            <person name="Formenti G."/>
            <person name="Howe K."/>
            <person name="Fedrigo O."/>
            <person name="Jarvis E.D."/>
        </authorList>
    </citation>
    <scope>NUCLEOTIDE SEQUENCE [LARGE SCALE GENOMIC DNA]</scope>
</reference>
<dbReference type="AlphaFoldDB" id="A0AAR2KX87"/>
<dbReference type="Gene3D" id="2.60.40.10">
    <property type="entry name" value="Immunoglobulins"/>
    <property type="match status" value="1"/>
</dbReference>
<dbReference type="InterPro" id="IPR003599">
    <property type="entry name" value="Ig_sub"/>
</dbReference>
<accession>A0AAR2KX87</accession>
<dbReference type="SMART" id="SM00406">
    <property type="entry name" value="IGv"/>
    <property type="match status" value="1"/>
</dbReference>
<evidence type="ECO:0000259" key="3">
    <source>
        <dbReference type="PROSITE" id="PS50835"/>
    </source>
</evidence>
<dbReference type="InterPro" id="IPR036179">
    <property type="entry name" value="Ig-like_dom_sf"/>
</dbReference>
<sequence length="116" mass="12877">GAAELLCFAGDSGVTQSPTVLWVEKGNSAEINCSHNKDASYFQMYWFRQQQGKPMELIVFTTTATKDFGSFDQNKFSAIKENTESGSFTVKNVESDDSTLYFCAVSKHSDIVLLHC</sequence>
<dbReference type="InterPro" id="IPR013783">
    <property type="entry name" value="Ig-like_fold"/>
</dbReference>
<proteinExistence type="predicted"/>
<dbReference type="PANTHER" id="PTHR23268:SF102">
    <property type="entry name" value="IMMUNOGLOBULIN V-SET DOMAIN-CONTAINING PROTEIN"/>
    <property type="match status" value="1"/>
</dbReference>
<name>A0AAR2KX87_PYGNA</name>
<dbReference type="GO" id="GO:0007166">
    <property type="term" value="P:cell surface receptor signaling pathway"/>
    <property type="evidence" value="ECO:0007669"/>
    <property type="project" value="TreeGrafter"/>
</dbReference>
<dbReference type="InterPro" id="IPR007110">
    <property type="entry name" value="Ig-like_dom"/>
</dbReference>
<feature type="domain" description="Ig-like" evidence="3">
    <location>
        <begin position="1"/>
        <end position="106"/>
    </location>
</feature>
<dbReference type="Pfam" id="PF07686">
    <property type="entry name" value="V-set"/>
    <property type="match status" value="1"/>
</dbReference>
<dbReference type="GO" id="GO:0005886">
    <property type="term" value="C:plasma membrane"/>
    <property type="evidence" value="ECO:0007669"/>
    <property type="project" value="TreeGrafter"/>
</dbReference>
<evidence type="ECO:0000256" key="1">
    <source>
        <dbReference type="ARBA" id="ARBA00022729"/>
    </source>
</evidence>
<dbReference type="Proteomes" id="UP001501920">
    <property type="component" value="Chromosome 10"/>
</dbReference>
<dbReference type="InterPro" id="IPR050413">
    <property type="entry name" value="TCR_beta_variable"/>
</dbReference>
<organism evidence="4 5">
    <name type="scientific">Pygocentrus nattereri</name>
    <name type="common">Red-bellied piranha</name>
    <dbReference type="NCBI Taxonomy" id="42514"/>
    <lineage>
        <taxon>Eukaryota</taxon>
        <taxon>Metazoa</taxon>
        <taxon>Chordata</taxon>
        <taxon>Craniata</taxon>
        <taxon>Vertebrata</taxon>
        <taxon>Euteleostomi</taxon>
        <taxon>Actinopterygii</taxon>
        <taxon>Neopterygii</taxon>
        <taxon>Teleostei</taxon>
        <taxon>Ostariophysi</taxon>
        <taxon>Characiformes</taxon>
        <taxon>Characoidei</taxon>
        <taxon>Pygocentrus</taxon>
    </lineage>
</organism>
<reference evidence="4" key="3">
    <citation type="submission" date="2025-09" db="UniProtKB">
        <authorList>
            <consortium name="Ensembl"/>
        </authorList>
    </citation>
    <scope>IDENTIFICATION</scope>
</reference>
<dbReference type="PROSITE" id="PS50835">
    <property type="entry name" value="IG_LIKE"/>
    <property type="match status" value="1"/>
</dbReference>
<dbReference type="GeneTree" id="ENSGT01110000267406"/>
<dbReference type="InterPro" id="IPR013106">
    <property type="entry name" value="Ig_V-set"/>
</dbReference>
<dbReference type="PANTHER" id="PTHR23268">
    <property type="entry name" value="T-CELL RECEPTOR BETA CHAIN"/>
    <property type="match status" value="1"/>
</dbReference>
<dbReference type="GO" id="GO:0002376">
    <property type="term" value="P:immune system process"/>
    <property type="evidence" value="ECO:0007669"/>
    <property type="project" value="UniProtKB-KW"/>
</dbReference>
<evidence type="ECO:0000313" key="5">
    <source>
        <dbReference type="Proteomes" id="UP001501920"/>
    </source>
</evidence>
<reference evidence="4" key="2">
    <citation type="submission" date="2025-08" db="UniProtKB">
        <authorList>
            <consortium name="Ensembl"/>
        </authorList>
    </citation>
    <scope>IDENTIFICATION</scope>
</reference>
<dbReference type="SUPFAM" id="SSF48726">
    <property type="entry name" value="Immunoglobulin"/>
    <property type="match status" value="1"/>
</dbReference>
<dbReference type="Ensembl" id="ENSPNAT00000068070.1">
    <property type="protein sequence ID" value="ENSPNAP00000066766.1"/>
    <property type="gene ID" value="ENSPNAG00000035868.1"/>
</dbReference>
<gene>
    <name evidence="4" type="primary">PCP4</name>
</gene>
<keyword evidence="2" id="KW-0391">Immunity</keyword>
<evidence type="ECO:0000256" key="2">
    <source>
        <dbReference type="ARBA" id="ARBA00022859"/>
    </source>
</evidence>
<keyword evidence="1" id="KW-0732">Signal</keyword>
<protein>
    <recommendedName>
        <fullName evidence="3">Ig-like domain-containing protein</fullName>
    </recommendedName>
</protein>
<dbReference type="SMART" id="SM00409">
    <property type="entry name" value="IG"/>
    <property type="match status" value="1"/>
</dbReference>
<evidence type="ECO:0000313" key="4">
    <source>
        <dbReference type="Ensembl" id="ENSPNAP00000066766.1"/>
    </source>
</evidence>
<keyword evidence="5" id="KW-1185">Reference proteome</keyword>